<keyword evidence="7 9" id="KW-0663">Pyridoxal phosphate</keyword>
<dbReference type="InterPro" id="IPR015424">
    <property type="entry name" value="PyrdxlP-dep_Trfase"/>
</dbReference>
<dbReference type="CDD" id="cd00609">
    <property type="entry name" value="AAT_like"/>
    <property type="match status" value="1"/>
</dbReference>
<keyword evidence="9" id="KW-0368">Histidine biosynthesis</keyword>
<comment type="catalytic activity">
    <reaction evidence="8 9">
        <text>L-histidinol phosphate + 2-oxoglutarate = 3-(imidazol-4-yl)-2-oxopropyl phosphate + L-glutamate</text>
        <dbReference type="Rhea" id="RHEA:23744"/>
        <dbReference type="ChEBI" id="CHEBI:16810"/>
        <dbReference type="ChEBI" id="CHEBI:29985"/>
        <dbReference type="ChEBI" id="CHEBI:57766"/>
        <dbReference type="ChEBI" id="CHEBI:57980"/>
        <dbReference type="EC" id="2.6.1.9"/>
    </reaction>
</comment>
<dbReference type="RefSeq" id="WP_379886320.1">
    <property type="nucleotide sequence ID" value="NZ_JBHSDI010000010.1"/>
</dbReference>
<dbReference type="Gene3D" id="3.90.1150.10">
    <property type="entry name" value="Aspartate Aminotransferase, domain 1"/>
    <property type="match status" value="1"/>
</dbReference>
<comment type="similarity">
    <text evidence="3 9">Belongs to the class-II pyridoxal-phosphate-dependent aminotransferase family. Histidinol-phosphate aminotransferase subfamily.</text>
</comment>
<dbReference type="HAMAP" id="MF_01023">
    <property type="entry name" value="HisC_aminotrans_2"/>
    <property type="match status" value="1"/>
</dbReference>
<dbReference type="InterPro" id="IPR004839">
    <property type="entry name" value="Aminotransferase_I/II_large"/>
</dbReference>
<dbReference type="InterPro" id="IPR015422">
    <property type="entry name" value="PyrdxlP-dep_Trfase_small"/>
</dbReference>
<keyword evidence="5 9" id="KW-0032">Aminotransferase</keyword>
<reference evidence="12" key="1">
    <citation type="journal article" date="2019" name="Int. J. Syst. Evol. Microbiol.">
        <title>The Global Catalogue of Microorganisms (GCM) 10K type strain sequencing project: providing services to taxonomists for standard genome sequencing and annotation.</title>
        <authorList>
            <consortium name="The Broad Institute Genomics Platform"/>
            <consortium name="The Broad Institute Genome Sequencing Center for Infectious Disease"/>
            <person name="Wu L."/>
            <person name="Ma J."/>
        </authorList>
    </citation>
    <scope>NUCLEOTIDE SEQUENCE [LARGE SCALE GENOMIC DNA]</scope>
    <source>
        <strain evidence="12">CECT 7297</strain>
    </source>
</reference>
<dbReference type="InterPro" id="IPR001917">
    <property type="entry name" value="Aminotrans_II_pyridoxalP_BS"/>
</dbReference>
<feature type="modified residue" description="N6-(pyridoxal phosphate)lysine" evidence="9">
    <location>
        <position position="231"/>
    </location>
</feature>
<dbReference type="InterPro" id="IPR015421">
    <property type="entry name" value="PyrdxlP-dep_Trfase_major"/>
</dbReference>
<organism evidence="11 12">
    <name type="scientific">Marinobacter lacisalsi</name>
    <dbReference type="NCBI Taxonomy" id="475979"/>
    <lineage>
        <taxon>Bacteria</taxon>
        <taxon>Pseudomonadati</taxon>
        <taxon>Pseudomonadota</taxon>
        <taxon>Gammaproteobacteria</taxon>
        <taxon>Pseudomonadales</taxon>
        <taxon>Marinobacteraceae</taxon>
        <taxon>Marinobacter</taxon>
    </lineage>
</organism>
<proteinExistence type="inferred from homology"/>
<dbReference type="PANTHER" id="PTHR43643:SF3">
    <property type="entry name" value="HISTIDINOL-PHOSPHATE AMINOTRANSFERASE"/>
    <property type="match status" value="1"/>
</dbReference>
<evidence type="ECO:0000256" key="2">
    <source>
        <dbReference type="ARBA" id="ARBA00005011"/>
    </source>
</evidence>
<evidence type="ECO:0000256" key="4">
    <source>
        <dbReference type="ARBA" id="ARBA00011738"/>
    </source>
</evidence>
<evidence type="ECO:0000256" key="9">
    <source>
        <dbReference type="HAMAP-Rule" id="MF_01023"/>
    </source>
</evidence>
<accession>A0ABV8QGX2</accession>
<comment type="subunit">
    <text evidence="4 9">Homodimer.</text>
</comment>
<dbReference type="InterPro" id="IPR005861">
    <property type="entry name" value="HisP_aminotrans"/>
</dbReference>
<evidence type="ECO:0000313" key="11">
    <source>
        <dbReference type="EMBL" id="MFC4258797.1"/>
    </source>
</evidence>
<dbReference type="GO" id="GO:0004400">
    <property type="term" value="F:histidinol-phosphate transaminase activity"/>
    <property type="evidence" value="ECO:0007669"/>
    <property type="project" value="UniProtKB-EC"/>
</dbReference>
<evidence type="ECO:0000256" key="8">
    <source>
        <dbReference type="ARBA" id="ARBA00047481"/>
    </source>
</evidence>
<comment type="pathway">
    <text evidence="2 9">Amino-acid biosynthesis; L-histidine biosynthesis; L-histidine from 5-phospho-alpha-D-ribose 1-diphosphate: step 7/9.</text>
</comment>
<dbReference type="SUPFAM" id="SSF53383">
    <property type="entry name" value="PLP-dependent transferases"/>
    <property type="match status" value="1"/>
</dbReference>
<feature type="domain" description="Aminotransferase class I/classII large" evidence="10">
    <location>
        <begin position="38"/>
        <end position="364"/>
    </location>
</feature>
<evidence type="ECO:0000256" key="3">
    <source>
        <dbReference type="ARBA" id="ARBA00007970"/>
    </source>
</evidence>
<keyword evidence="12" id="KW-1185">Reference proteome</keyword>
<protein>
    <recommendedName>
        <fullName evidence="9">Histidinol-phosphate aminotransferase</fullName>
        <ecNumber evidence="9">2.6.1.9</ecNumber>
    </recommendedName>
    <alternativeName>
        <fullName evidence="9">Imidazole acetol-phosphate transaminase</fullName>
    </alternativeName>
</protein>
<dbReference type="NCBIfam" id="TIGR01141">
    <property type="entry name" value="hisC"/>
    <property type="match status" value="1"/>
</dbReference>
<dbReference type="Proteomes" id="UP001595798">
    <property type="component" value="Unassembled WGS sequence"/>
</dbReference>
<evidence type="ECO:0000256" key="6">
    <source>
        <dbReference type="ARBA" id="ARBA00022679"/>
    </source>
</evidence>
<evidence type="ECO:0000259" key="10">
    <source>
        <dbReference type="Pfam" id="PF00155"/>
    </source>
</evidence>
<evidence type="ECO:0000313" key="12">
    <source>
        <dbReference type="Proteomes" id="UP001595798"/>
    </source>
</evidence>
<evidence type="ECO:0000256" key="1">
    <source>
        <dbReference type="ARBA" id="ARBA00001933"/>
    </source>
</evidence>
<name>A0ABV8QGX2_9GAMM</name>
<sequence length="373" mass="40319">MSIDYQALAVEGVQSLTPYQPGKPIEELAREYGLAPDEIVKLASNENPLGPSPVALEAAREALEEMCRYPDGNAFTLKKALSRYLAVAPTQLTLGNGSNDVLEVIARCFAAPGAEVIYSQHAFAVYPLVTLAIGAQGVEVPAKNWGHDLDAMADAVTDQTRLIFVANPNNPTGTVEGEAAIRAFLDKVPSRVLVVLDEAYCEYLSGSDDEVDGITLLQDYRNLIVTRTFSKAWGLAALRVGYAVSSPSIADILNRVRQPFNVDTVAQAAATAVLEDLEYLERSREVNRHGLRQLEAGFSELGLEWIPSAGNFVAVDVGDNAQGVFEGLLEQGVIVRPVAGYGMPRHLRVTVGLPEENERFLRALTRTLATHGT</sequence>
<gene>
    <name evidence="9 11" type="primary">hisC</name>
    <name evidence="11" type="ORF">ACFOZ5_07105</name>
</gene>
<keyword evidence="6 9" id="KW-0808">Transferase</keyword>
<comment type="cofactor">
    <cofactor evidence="1 9">
        <name>pyridoxal 5'-phosphate</name>
        <dbReference type="ChEBI" id="CHEBI:597326"/>
    </cofactor>
</comment>
<dbReference type="EC" id="2.6.1.9" evidence="9"/>
<evidence type="ECO:0000256" key="7">
    <source>
        <dbReference type="ARBA" id="ARBA00022898"/>
    </source>
</evidence>
<comment type="caution">
    <text evidence="11">The sequence shown here is derived from an EMBL/GenBank/DDBJ whole genome shotgun (WGS) entry which is preliminary data.</text>
</comment>
<dbReference type="Gene3D" id="3.40.640.10">
    <property type="entry name" value="Type I PLP-dependent aspartate aminotransferase-like (Major domain)"/>
    <property type="match status" value="1"/>
</dbReference>
<dbReference type="Pfam" id="PF00155">
    <property type="entry name" value="Aminotran_1_2"/>
    <property type="match status" value="1"/>
</dbReference>
<keyword evidence="9" id="KW-0028">Amino-acid biosynthesis</keyword>
<dbReference type="EMBL" id="JBHSDI010000010">
    <property type="protein sequence ID" value="MFC4258797.1"/>
    <property type="molecule type" value="Genomic_DNA"/>
</dbReference>
<dbReference type="PROSITE" id="PS00599">
    <property type="entry name" value="AA_TRANSFER_CLASS_2"/>
    <property type="match status" value="1"/>
</dbReference>
<dbReference type="PANTHER" id="PTHR43643">
    <property type="entry name" value="HISTIDINOL-PHOSPHATE AMINOTRANSFERASE 2"/>
    <property type="match status" value="1"/>
</dbReference>
<dbReference type="InterPro" id="IPR050106">
    <property type="entry name" value="HistidinolP_aminotransfase"/>
</dbReference>
<evidence type="ECO:0000256" key="5">
    <source>
        <dbReference type="ARBA" id="ARBA00022576"/>
    </source>
</evidence>